<sequence>MADMMKVLLSTQAAAAHWGEGALLSFNDDQVLIHLNLSRQEPDALRAIQRAGRRLESTGIKRVKLAGDAWDLERRYAFAQGFYAAKGVRELDLGEQSVVDARELDALIKASRWVREVTNGCPEDIYPMSLAESALLLIRGLAGDQVTARITAGEALREAGHIGIWSVGRGSEREPVLLELDYNPTGDRNAPVVAALVGKGITFDSGGYSMKSSDNMLPMKSDMGGAAMVTGALALAISRGLNKRVKLILCCAENLVSGHAFKLGDILTYKNGISVEIQNTDAEGRLVLADGLMAASDSGAAYILDAATLTGAAKTALGRDYNAVFALDETEQQRALVAAKAEQEKAWALPLEPWHASQLTSAFAELGNVASAEGTAGATTAAAFLSRFVRDEGRGWVHLDLAASYQKSGNDLWATGAKGHGLRTIARWLQEVTQ</sequence>
<keyword evidence="5" id="KW-0479">Metal-binding</keyword>
<dbReference type="GO" id="GO:0070006">
    <property type="term" value="F:metalloaminopeptidase activity"/>
    <property type="evidence" value="ECO:0007669"/>
    <property type="project" value="InterPro"/>
</dbReference>
<dbReference type="NCBIfam" id="NF003450">
    <property type="entry name" value="PRK05015.1"/>
    <property type="match status" value="1"/>
</dbReference>
<proteinExistence type="inferred from homology"/>
<evidence type="ECO:0000256" key="6">
    <source>
        <dbReference type="ARBA" id="ARBA00022801"/>
    </source>
</evidence>
<dbReference type="InterPro" id="IPR008330">
    <property type="entry name" value="Pept_M17_PepB"/>
</dbReference>
<keyword evidence="3" id="KW-0963">Cytoplasm</keyword>
<dbReference type="Pfam" id="PF00883">
    <property type="entry name" value="Peptidase_M17"/>
    <property type="match status" value="1"/>
</dbReference>
<dbReference type="PROSITE" id="PS00631">
    <property type="entry name" value="CYTOSOL_AP"/>
    <property type="match status" value="1"/>
</dbReference>
<dbReference type="InterPro" id="IPR000819">
    <property type="entry name" value="Peptidase_M17_C"/>
</dbReference>
<dbReference type="GO" id="GO:0030145">
    <property type="term" value="F:manganese ion binding"/>
    <property type="evidence" value="ECO:0007669"/>
    <property type="project" value="InterPro"/>
</dbReference>
<evidence type="ECO:0000313" key="10">
    <source>
        <dbReference type="Proteomes" id="UP001168216"/>
    </source>
</evidence>
<reference evidence="9" key="1">
    <citation type="submission" date="2023-08" db="EMBL/GenBank/DDBJ databases">
        <title>WGS of Aeromonas isolates.</title>
        <authorList>
            <person name="Lee H."/>
        </authorList>
    </citation>
    <scope>NUCLEOTIDE SEQUENCE</scope>
    <source>
        <strain evidence="9">SL22</strain>
    </source>
</reference>
<evidence type="ECO:0000259" key="8">
    <source>
        <dbReference type="PROSITE" id="PS00631"/>
    </source>
</evidence>
<evidence type="ECO:0000256" key="5">
    <source>
        <dbReference type="ARBA" id="ARBA00022723"/>
    </source>
</evidence>
<evidence type="ECO:0000256" key="2">
    <source>
        <dbReference type="ARBA" id="ARBA00022438"/>
    </source>
</evidence>
<dbReference type="InterPro" id="IPR011356">
    <property type="entry name" value="Leucine_aapep/pepB"/>
</dbReference>
<evidence type="ECO:0000313" key="9">
    <source>
        <dbReference type="EMBL" id="MDM5138343.1"/>
    </source>
</evidence>
<keyword evidence="2 9" id="KW-0031">Aminopeptidase</keyword>
<evidence type="ECO:0000256" key="1">
    <source>
        <dbReference type="ARBA" id="ARBA00009528"/>
    </source>
</evidence>
<comment type="caution">
    <text evidence="9">The sequence shown here is derived from an EMBL/GenBank/DDBJ whole genome shotgun (WGS) entry which is preliminary data.</text>
</comment>
<evidence type="ECO:0000256" key="3">
    <source>
        <dbReference type="ARBA" id="ARBA00022490"/>
    </source>
</evidence>
<protein>
    <submittedName>
        <fullName evidence="9">Aminopeptidase PepB</fullName>
        <ecNumber evidence="9">3.4.11.23</ecNumber>
    </submittedName>
</protein>
<dbReference type="PANTHER" id="PTHR11963:SF20">
    <property type="entry name" value="PEPTIDASE B"/>
    <property type="match status" value="1"/>
</dbReference>
<comment type="similarity">
    <text evidence="1">Belongs to the peptidase M17 family.</text>
</comment>
<dbReference type="PRINTS" id="PR00481">
    <property type="entry name" value="LAMNOPPTDASE"/>
</dbReference>
<dbReference type="SUPFAM" id="SSF53187">
    <property type="entry name" value="Zn-dependent exopeptidases"/>
    <property type="match status" value="1"/>
</dbReference>
<feature type="domain" description="Cytosol aminopeptidase" evidence="8">
    <location>
        <begin position="279"/>
        <end position="286"/>
    </location>
</feature>
<evidence type="ECO:0000256" key="4">
    <source>
        <dbReference type="ARBA" id="ARBA00022670"/>
    </source>
</evidence>
<dbReference type="Proteomes" id="UP001168216">
    <property type="component" value="Unassembled WGS sequence"/>
</dbReference>
<accession>A0AAW7HWN5</accession>
<gene>
    <name evidence="9" type="primary">pepB</name>
    <name evidence="9" type="ORF">OB959_00830</name>
</gene>
<dbReference type="GO" id="GO:0006508">
    <property type="term" value="P:proteolysis"/>
    <property type="evidence" value="ECO:0007669"/>
    <property type="project" value="UniProtKB-KW"/>
</dbReference>
<keyword evidence="7" id="KW-0464">Manganese</keyword>
<dbReference type="Pfam" id="PF12404">
    <property type="entry name" value="DUF3663"/>
    <property type="match status" value="1"/>
</dbReference>
<dbReference type="PIRSF" id="PIRSF036388">
    <property type="entry name" value="Ctsl_amnpptdse_B"/>
    <property type="match status" value="1"/>
</dbReference>
<evidence type="ECO:0000256" key="7">
    <source>
        <dbReference type="ARBA" id="ARBA00023211"/>
    </source>
</evidence>
<organism evidence="9 10">
    <name type="scientific">Aeromonas bestiarum</name>
    <dbReference type="NCBI Taxonomy" id="105751"/>
    <lineage>
        <taxon>Bacteria</taxon>
        <taxon>Pseudomonadati</taxon>
        <taxon>Pseudomonadota</taxon>
        <taxon>Gammaproteobacteria</taxon>
        <taxon>Aeromonadales</taxon>
        <taxon>Aeromonadaceae</taxon>
        <taxon>Aeromonas</taxon>
    </lineage>
</organism>
<dbReference type="EMBL" id="JAOPLV010000001">
    <property type="protein sequence ID" value="MDM5138343.1"/>
    <property type="molecule type" value="Genomic_DNA"/>
</dbReference>
<dbReference type="EC" id="3.4.11.23" evidence="9"/>
<keyword evidence="6 9" id="KW-0378">Hydrolase</keyword>
<dbReference type="AlphaFoldDB" id="A0AAW7HWN5"/>
<dbReference type="RefSeq" id="WP_290020974.1">
    <property type="nucleotide sequence ID" value="NZ_JAOPLV010000001.1"/>
</dbReference>
<dbReference type="PANTHER" id="PTHR11963">
    <property type="entry name" value="LEUCINE AMINOPEPTIDASE-RELATED"/>
    <property type="match status" value="1"/>
</dbReference>
<name>A0AAW7HWN5_9GAMM</name>
<dbReference type="Gene3D" id="3.40.630.10">
    <property type="entry name" value="Zn peptidases"/>
    <property type="match status" value="1"/>
</dbReference>
<keyword evidence="4" id="KW-0645">Protease</keyword>
<dbReference type="InterPro" id="IPR047620">
    <property type="entry name" value="M17_PepB-like_N"/>
</dbReference>
<dbReference type="GO" id="GO:0005737">
    <property type="term" value="C:cytoplasm"/>
    <property type="evidence" value="ECO:0007669"/>
    <property type="project" value="InterPro"/>
</dbReference>